<dbReference type="EMBL" id="CM042017">
    <property type="protein sequence ID" value="KAI3689625.1"/>
    <property type="molecule type" value="Genomic_DNA"/>
</dbReference>
<reference evidence="2" key="1">
    <citation type="journal article" date="2022" name="Mol. Ecol. Resour.">
        <title>The genomes of chicory, endive, great burdock and yacon provide insights into Asteraceae palaeo-polyploidization history and plant inulin production.</title>
        <authorList>
            <person name="Fan W."/>
            <person name="Wang S."/>
            <person name="Wang H."/>
            <person name="Wang A."/>
            <person name="Jiang F."/>
            <person name="Liu H."/>
            <person name="Zhao H."/>
            <person name="Xu D."/>
            <person name="Zhang Y."/>
        </authorList>
    </citation>
    <scope>NUCLEOTIDE SEQUENCE [LARGE SCALE GENOMIC DNA]</scope>
    <source>
        <strain evidence="2">cv. Punajuju</strain>
    </source>
</reference>
<name>A0ACB8YX50_CICIN</name>
<protein>
    <submittedName>
        <fullName evidence="1">Uncharacterized protein</fullName>
    </submittedName>
</protein>
<reference evidence="1 2" key="2">
    <citation type="journal article" date="2022" name="Mol. Ecol. Resour.">
        <title>The genomes of chicory, endive, great burdock and yacon provide insights into Asteraceae paleo-polyploidization history and plant inulin production.</title>
        <authorList>
            <person name="Fan W."/>
            <person name="Wang S."/>
            <person name="Wang H."/>
            <person name="Wang A."/>
            <person name="Jiang F."/>
            <person name="Liu H."/>
            <person name="Zhao H."/>
            <person name="Xu D."/>
            <person name="Zhang Y."/>
        </authorList>
    </citation>
    <scope>NUCLEOTIDE SEQUENCE [LARGE SCALE GENOMIC DNA]</scope>
    <source>
        <strain evidence="2">cv. Punajuju</strain>
        <tissue evidence="1">Leaves</tissue>
    </source>
</reference>
<accession>A0ACB8YX50</accession>
<comment type="caution">
    <text evidence="1">The sequence shown here is derived from an EMBL/GenBank/DDBJ whole genome shotgun (WGS) entry which is preliminary data.</text>
</comment>
<keyword evidence="2" id="KW-1185">Reference proteome</keyword>
<proteinExistence type="predicted"/>
<evidence type="ECO:0000313" key="1">
    <source>
        <dbReference type="EMBL" id="KAI3689625.1"/>
    </source>
</evidence>
<dbReference type="Proteomes" id="UP001055811">
    <property type="component" value="Linkage Group LG09"/>
</dbReference>
<organism evidence="1 2">
    <name type="scientific">Cichorium intybus</name>
    <name type="common">Chicory</name>
    <dbReference type="NCBI Taxonomy" id="13427"/>
    <lineage>
        <taxon>Eukaryota</taxon>
        <taxon>Viridiplantae</taxon>
        <taxon>Streptophyta</taxon>
        <taxon>Embryophyta</taxon>
        <taxon>Tracheophyta</taxon>
        <taxon>Spermatophyta</taxon>
        <taxon>Magnoliopsida</taxon>
        <taxon>eudicotyledons</taxon>
        <taxon>Gunneridae</taxon>
        <taxon>Pentapetalae</taxon>
        <taxon>asterids</taxon>
        <taxon>campanulids</taxon>
        <taxon>Asterales</taxon>
        <taxon>Asteraceae</taxon>
        <taxon>Cichorioideae</taxon>
        <taxon>Cichorieae</taxon>
        <taxon>Cichoriinae</taxon>
        <taxon>Cichorium</taxon>
    </lineage>
</organism>
<gene>
    <name evidence="1" type="ORF">L2E82_47588</name>
</gene>
<evidence type="ECO:0000313" key="2">
    <source>
        <dbReference type="Proteomes" id="UP001055811"/>
    </source>
</evidence>
<sequence length="147" mass="16313">MNRFHRLSHLSTLSPRKASVVAFLNGQTHLMTVDLGQGLVTSDVVNTGSGYPMLTIDDLETAFTGWFGPDEEGKRIIKVQCYSNQDTPNFYMRPIEGLTVVVDIDKKEVIKIIDTGCGIPIPKATNTDYTYTINNSFSHMAPQTNPM</sequence>